<feature type="transmembrane region" description="Helical" evidence="5">
    <location>
        <begin position="138"/>
        <end position="158"/>
    </location>
</feature>
<feature type="transmembrane region" description="Helical" evidence="5">
    <location>
        <begin position="47"/>
        <end position="67"/>
    </location>
</feature>
<dbReference type="GO" id="GO:0016020">
    <property type="term" value="C:membrane"/>
    <property type="evidence" value="ECO:0007669"/>
    <property type="project" value="UniProtKB-SubCell"/>
</dbReference>
<keyword evidence="2 5" id="KW-0812">Transmembrane</keyword>
<evidence type="ECO:0000256" key="5">
    <source>
        <dbReference type="SAM" id="Phobius"/>
    </source>
</evidence>
<evidence type="ECO:0000313" key="8">
    <source>
        <dbReference type="EMBL" id="TDT81350.1"/>
    </source>
</evidence>
<dbReference type="AlphaFoldDB" id="A0A140D960"/>
<feature type="transmembrane region" description="Helical" evidence="5">
    <location>
        <begin position="79"/>
        <end position="100"/>
    </location>
</feature>
<feature type="transmembrane region" description="Helical" evidence="5">
    <location>
        <begin position="164"/>
        <end position="184"/>
    </location>
</feature>
<organism evidence="8 10">
    <name type="scientific">Pseudodesulfovibrio indicus</name>
    <dbReference type="NCBI Taxonomy" id="1716143"/>
    <lineage>
        <taxon>Bacteria</taxon>
        <taxon>Pseudomonadati</taxon>
        <taxon>Thermodesulfobacteriota</taxon>
        <taxon>Desulfovibrionia</taxon>
        <taxon>Desulfovibrionales</taxon>
        <taxon>Desulfovibrionaceae</taxon>
    </lineage>
</organism>
<evidence type="ECO:0000313" key="10">
    <source>
        <dbReference type="Proteomes" id="UP000295506"/>
    </source>
</evidence>
<dbReference type="InterPro" id="IPR050638">
    <property type="entry name" value="AA-Vitamin_Transporters"/>
</dbReference>
<protein>
    <submittedName>
        <fullName evidence="8">Drug/metabolite transporter (DMT)-like permease</fullName>
    </submittedName>
</protein>
<feature type="transmembrane region" description="Helical" evidence="5">
    <location>
        <begin position="193"/>
        <end position="215"/>
    </location>
</feature>
<dbReference type="RefSeq" id="WP_066799120.1">
    <property type="nucleotide sequence ID" value="NZ_CP014206.1"/>
</dbReference>
<keyword evidence="4 5" id="KW-0472">Membrane</keyword>
<name>A0A140D960_9BACT</name>
<evidence type="ECO:0000313" key="9">
    <source>
        <dbReference type="Proteomes" id="UP000055611"/>
    </source>
</evidence>
<accession>A0A140D960</accession>
<dbReference type="OrthoDB" id="9810556at2"/>
<dbReference type="Proteomes" id="UP000055611">
    <property type="component" value="Chromosome"/>
</dbReference>
<evidence type="ECO:0000313" key="7">
    <source>
        <dbReference type="EMBL" id="AMK09727.1"/>
    </source>
</evidence>
<dbReference type="SUPFAM" id="SSF103481">
    <property type="entry name" value="Multidrug resistance efflux transporter EmrE"/>
    <property type="match status" value="2"/>
</dbReference>
<dbReference type="Proteomes" id="UP000295506">
    <property type="component" value="Unassembled WGS sequence"/>
</dbReference>
<dbReference type="EMBL" id="SOBK01000021">
    <property type="protein sequence ID" value="TDT81350.1"/>
    <property type="molecule type" value="Genomic_DNA"/>
</dbReference>
<sequence>MTAQNANTVAAIRRMGLLEWGLLLTLSAIWGGSFFFNAVALRGLPPLLVVFGRVIIGCFGLFALILLTRQQWRPHLHRWPQLLFLGGLNTALPFTLIVWGQQHITSGLAAVINALTPAFTILVANFFTRDERASAGKFMGAVLGLGGVSVLIGTDALTGLGDHVMGQLAVMAATFCYACGATYARRFVGVPPLLVSCGQLAAASLLIGPMALVVCRPWELPMPGLDVLGAVLGLGLVCSALAYLIFFRLLLSAGATNVSLVTLLIPFSATGLGIAFLGEPFTLRLLVGMLIVSCAALLIDGRFRLPRRRS</sequence>
<dbReference type="EMBL" id="CP014206">
    <property type="protein sequence ID" value="AMK09727.1"/>
    <property type="molecule type" value="Genomic_DNA"/>
</dbReference>
<feature type="transmembrane region" description="Helical" evidence="5">
    <location>
        <begin position="106"/>
        <end position="126"/>
    </location>
</feature>
<dbReference type="PANTHER" id="PTHR32322:SF9">
    <property type="entry name" value="AMINO-ACID METABOLITE EFFLUX PUMP-RELATED"/>
    <property type="match status" value="1"/>
</dbReference>
<keyword evidence="9" id="KW-1185">Reference proteome</keyword>
<feature type="transmembrane region" description="Helical" evidence="5">
    <location>
        <begin position="258"/>
        <end position="277"/>
    </location>
</feature>
<comment type="subcellular location">
    <subcellularLocation>
        <location evidence="1">Membrane</location>
        <topology evidence="1">Multi-pass membrane protein</topology>
    </subcellularLocation>
</comment>
<feature type="transmembrane region" description="Helical" evidence="5">
    <location>
        <begin position="227"/>
        <end position="251"/>
    </location>
</feature>
<dbReference type="KEGG" id="dej:AWY79_00700"/>
<dbReference type="InterPro" id="IPR000620">
    <property type="entry name" value="EamA_dom"/>
</dbReference>
<reference evidence="8 10" key="2">
    <citation type="submission" date="2019-03" db="EMBL/GenBank/DDBJ databases">
        <title>Genomic Encyclopedia of Type Strains, Phase IV (KMG-IV): sequencing the most valuable type-strain genomes for metagenomic binning, comparative biology and taxonomic classification.</title>
        <authorList>
            <person name="Goeker M."/>
        </authorList>
    </citation>
    <scope>NUCLEOTIDE SEQUENCE [LARGE SCALE GENOMIC DNA]</scope>
    <source>
        <strain evidence="8 10">DSM 101483</strain>
    </source>
</reference>
<evidence type="ECO:0000256" key="4">
    <source>
        <dbReference type="ARBA" id="ARBA00023136"/>
    </source>
</evidence>
<reference evidence="7 9" key="1">
    <citation type="journal article" date="2016" name="Front. Microbiol.">
        <title>Genome Sequence of the Piezophilic, Mesophilic Sulfate-Reducing Bacterium Desulfovibrio indicus J2T.</title>
        <authorList>
            <person name="Cao J."/>
            <person name="Maignien L."/>
            <person name="Shao Z."/>
            <person name="Alain K."/>
            <person name="Jebbar M."/>
        </authorList>
    </citation>
    <scope>NUCLEOTIDE SEQUENCE [LARGE SCALE GENOMIC DNA]</scope>
    <source>
        <strain evidence="7 9">J2</strain>
    </source>
</reference>
<feature type="domain" description="EamA" evidence="6">
    <location>
        <begin position="165"/>
        <end position="299"/>
    </location>
</feature>
<gene>
    <name evidence="7" type="ORF">AWY79_00700</name>
    <name evidence="8" type="ORF">EDC59_12116</name>
</gene>
<evidence type="ECO:0000256" key="3">
    <source>
        <dbReference type="ARBA" id="ARBA00022989"/>
    </source>
</evidence>
<dbReference type="PANTHER" id="PTHR32322">
    <property type="entry name" value="INNER MEMBRANE TRANSPORTER"/>
    <property type="match status" value="1"/>
</dbReference>
<feature type="transmembrane region" description="Helical" evidence="5">
    <location>
        <begin position="20"/>
        <end position="41"/>
    </location>
</feature>
<feature type="domain" description="EamA" evidence="6">
    <location>
        <begin position="22"/>
        <end position="151"/>
    </location>
</feature>
<dbReference type="InterPro" id="IPR037185">
    <property type="entry name" value="EmrE-like"/>
</dbReference>
<dbReference type="Pfam" id="PF00892">
    <property type="entry name" value="EamA"/>
    <property type="match status" value="2"/>
</dbReference>
<evidence type="ECO:0000259" key="6">
    <source>
        <dbReference type="Pfam" id="PF00892"/>
    </source>
</evidence>
<feature type="transmembrane region" description="Helical" evidence="5">
    <location>
        <begin position="283"/>
        <end position="299"/>
    </location>
</feature>
<evidence type="ECO:0000256" key="2">
    <source>
        <dbReference type="ARBA" id="ARBA00022692"/>
    </source>
</evidence>
<keyword evidence="3 5" id="KW-1133">Transmembrane helix</keyword>
<proteinExistence type="predicted"/>
<evidence type="ECO:0000256" key="1">
    <source>
        <dbReference type="ARBA" id="ARBA00004141"/>
    </source>
</evidence>